<keyword evidence="2" id="KW-0813">Transport</keyword>
<gene>
    <name evidence="9" type="ORF">UFOPK4354_01858</name>
</gene>
<dbReference type="Gene3D" id="3.40.47.10">
    <property type="match status" value="1"/>
</dbReference>
<dbReference type="InterPro" id="IPR016039">
    <property type="entry name" value="Thiolase-like"/>
</dbReference>
<dbReference type="AlphaFoldDB" id="A0A6J7UYZ2"/>
<evidence type="ECO:0000313" key="9">
    <source>
        <dbReference type="EMBL" id="CAB5069187.1"/>
    </source>
</evidence>
<keyword evidence="4" id="KW-0445">Lipid transport</keyword>
<feature type="domain" description="Thiolase N-terminal" evidence="7">
    <location>
        <begin position="10"/>
        <end position="229"/>
    </location>
</feature>
<dbReference type="InterPro" id="IPR020613">
    <property type="entry name" value="Thiolase_CS"/>
</dbReference>
<dbReference type="PANTHER" id="PTHR42870">
    <property type="entry name" value="ACETYL-COA C-ACETYLTRANSFERASE"/>
    <property type="match status" value="1"/>
</dbReference>
<dbReference type="EMBL" id="CAFBQW010000285">
    <property type="protein sequence ID" value="CAB5069187.1"/>
    <property type="molecule type" value="Genomic_DNA"/>
</dbReference>
<dbReference type="GO" id="GO:0008289">
    <property type="term" value="F:lipid binding"/>
    <property type="evidence" value="ECO:0007669"/>
    <property type="project" value="UniProtKB-KW"/>
</dbReference>
<dbReference type="EC" id="2.3.1.176" evidence="1"/>
<dbReference type="CDD" id="cd00829">
    <property type="entry name" value="SCP-x_thiolase"/>
    <property type="match status" value="1"/>
</dbReference>
<dbReference type="GO" id="GO:0016747">
    <property type="term" value="F:acyltransferase activity, transferring groups other than amino-acyl groups"/>
    <property type="evidence" value="ECO:0007669"/>
    <property type="project" value="InterPro"/>
</dbReference>
<accession>A0A6J7UYZ2</accession>
<dbReference type="PANTHER" id="PTHR42870:SF1">
    <property type="entry name" value="NON-SPECIFIC LIPID-TRANSFER PROTEIN-LIKE 2"/>
    <property type="match status" value="1"/>
</dbReference>
<evidence type="ECO:0000259" key="8">
    <source>
        <dbReference type="Pfam" id="PF22691"/>
    </source>
</evidence>
<dbReference type="Pfam" id="PF00108">
    <property type="entry name" value="Thiolase_N"/>
    <property type="match status" value="1"/>
</dbReference>
<dbReference type="PROSITE" id="PS00737">
    <property type="entry name" value="THIOLASE_2"/>
    <property type="match status" value="1"/>
</dbReference>
<dbReference type="InterPro" id="IPR002155">
    <property type="entry name" value="Thiolase"/>
</dbReference>
<dbReference type="GO" id="GO:0006869">
    <property type="term" value="P:lipid transport"/>
    <property type="evidence" value="ECO:0007669"/>
    <property type="project" value="UniProtKB-KW"/>
</dbReference>
<protein>
    <recommendedName>
        <fullName evidence="1">propanoyl-CoA C-acyltransferase</fullName>
        <ecNumber evidence="1">2.3.1.176</ecNumber>
    </recommendedName>
    <alternativeName>
        <fullName evidence="6">Propanoyl-CoA C-acyltransferase</fullName>
    </alternativeName>
</protein>
<dbReference type="PIRSF" id="PIRSF000429">
    <property type="entry name" value="Ac-CoA_Ac_transf"/>
    <property type="match status" value="1"/>
</dbReference>
<reference evidence="9" key="1">
    <citation type="submission" date="2020-05" db="EMBL/GenBank/DDBJ databases">
        <authorList>
            <person name="Chiriac C."/>
            <person name="Salcher M."/>
            <person name="Ghai R."/>
            <person name="Kavagutti S V."/>
        </authorList>
    </citation>
    <scope>NUCLEOTIDE SEQUENCE</scope>
</reference>
<name>A0A6J7UYZ2_9ZZZZ</name>
<dbReference type="InterPro" id="IPR055140">
    <property type="entry name" value="Thiolase_C_2"/>
</dbReference>
<dbReference type="NCBIfam" id="NF004720">
    <property type="entry name" value="PRK06064.1"/>
    <property type="match status" value="1"/>
</dbReference>
<feature type="domain" description="Thiolase C-terminal" evidence="8">
    <location>
        <begin position="246"/>
        <end position="387"/>
    </location>
</feature>
<dbReference type="SUPFAM" id="SSF53901">
    <property type="entry name" value="Thiolase-like"/>
    <property type="match status" value="1"/>
</dbReference>
<sequence length="396" mass="41735">MKTPGPWNKVAVVGAGMIRFGELFDQSYEQMAAGAWRACRESVDLGLDPSQVEAMFVATQRGTLWGQEGIGGNTVPSAIGLSGVACTRIENACPTGSDAFRVGAMAVASGVHDVVLVIGVEKMRDKSAEEGLLARAAGGHPIYTRGESAPVLFAPFATRHMHEYGTTKEMLASVAVKNHYNGALDPFAHFQNEITVDQVLAAPEVCSPLGLLDCCPQTDGAAAVLLVSAERAHEFTDTPVFVAGFGVATDHPYLHEKQDYLGLLASRLASTRAYEMAGINPKQLDCAEVHDCFTITEILDIEDLGFCEKGSGGAFSAAGETAIGGSMPVNTSGGLLAKGHPIGATGIAQIIELWWQLREEAGPRQVALRNGYALQHNVGGRGSGVSVVNILTRNAK</sequence>
<dbReference type="InterPro" id="IPR020616">
    <property type="entry name" value="Thiolase_N"/>
</dbReference>
<evidence type="ECO:0000256" key="3">
    <source>
        <dbReference type="ARBA" id="ARBA00022679"/>
    </source>
</evidence>
<evidence type="ECO:0000256" key="6">
    <source>
        <dbReference type="ARBA" id="ARBA00032316"/>
    </source>
</evidence>
<keyword evidence="3" id="KW-0808">Transferase</keyword>
<evidence type="ECO:0000256" key="4">
    <source>
        <dbReference type="ARBA" id="ARBA00023055"/>
    </source>
</evidence>
<dbReference type="Pfam" id="PF22691">
    <property type="entry name" value="Thiolase_C_1"/>
    <property type="match status" value="1"/>
</dbReference>
<evidence type="ECO:0000256" key="1">
    <source>
        <dbReference type="ARBA" id="ARBA00012352"/>
    </source>
</evidence>
<evidence type="ECO:0000259" key="7">
    <source>
        <dbReference type="Pfam" id="PF00108"/>
    </source>
</evidence>
<evidence type="ECO:0000256" key="5">
    <source>
        <dbReference type="ARBA" id="ARBA00023121"/>
    </source>
</evidence>
<proteinExistence type="predicted"/>
<evidence type="ECO:0000256" key="2">
    <source>
        <dbReference type="ARBA" id="ARBA00022448"/>
    </source>
</evidence>
<organism evidence="9">
    <name type="scientific">freshwater metagenome</name>
    <dbReference type="NCBI Taxonomy" id="449393"/>
    <lineage>
        <taxon>unclassified sequences</taxon>
        <taxon>metagenomes</taxon>
        <taxon>ecological metagenomes</taxon>
    </lineage>
</organism>
<keyword evidence="5" id="KW-0446">Lipid-binding</keyword>